<dbReference type="InterPro" id="IPR006311">
    <property type="entry name" value="TAT_signal"/>
</dbReference>
<dbReference type="PROSITE" id="PS51318">
    <property type="entry name" value="TAT"/>
    <property type="match status" value="1"/>
</dbReference>
<dbReference type="PRINTS" id="PR00337">
    <property type="entry name" value="LEUILEVALBP"/>
</dbReference>
<dbReference type="CDD" id="cd06326">
    <property type="entry name" value="PBP1_ABC_ligand_binding-like"/>
    <property type="match status" value="1"/>
</dbReference>
<dbReference type="SUPFAM" id="SSF53822">
    <property type="entry name" value="Periplasmic binding protein-like I"/>
    <property type="match status" value="1"/>
</dbReference>
<keyword evidence="4" id="KW-0029">Amino-acid transport</keyword>
<evidence type="ECO:0000313" key="8">
    <source>
        <dbReference type="Proteomes" id="UP001500279"/>
    </source>
</evidence>
<dbReference type="Proteomes" id="UP001500279">
    <property type="component" value="Unassembled WGS sequence"/>
</dbReference>
<evidence type="ECO:0000259" key="6">
    <source>
        <dbReference type="Pfam" id="PF13458"/>
    </source>
</evidence>
<comment type="caution">
    <text evidence="7">The sequence shown here is derived from an EMBL/GenBank/DDBJ whole genome shotgun (WGS) entry which is preliminary data.</text>
</comment>
<organism evidence="7 8">
    <name type="scientific">Ideonella azotifigens</name>
    <dbReference type="NCBI Taxonomy" id="513160"/>
    <lineage>
        <taxon>Bacteria</taxon>
        <taxon>Pseudomonadati</taxon>
        <taxon>Pseudomonadota</taxon>
        <taxon>Betaproteobacteria</taxon>
        <taxon>Burkholderiales</taxon>
        <taxon>Sphaerotilaceae</taxon>
        <taxon>Ideonella</taxon>
    </lineage>
</organism>
<sequence length="379" mass="39966">MPYAMNRRHVLCHLAALSGAASLPALADGAPILLGQSAPFSGPASELGLAFRQGAMLVFDQVNARGGIGGRKIELRSMDDGYEPERCAANTRSLIGAGVTALFGYVGTPTSLAALPLFTAAKVPFVAPYTGAEALRTPFNRYVFNVRASYFDEAAEIVKQITAVGIKRVAVFYQDDSYGQSGLQGVQAALKPLGLAPVSLGTVERNSTDVAAAVKSVVAGSPECVIQISAYKSCAAFIRAARLAGFGGNFYNLSFVGTQALADELGSAAKGVIVSQVMPFPFSTRTPVAGEYLDRLKASHLPGKDPSYSGMEGYVAARTMVEGLRRAGNTIHAESLVAGLESLHDFDLGGFFVNFSAQRHNGSKFVDMTILTEDGRVRH</sequence>
<dbReference type="InterPro" id="IPR000709">
    <property type="entry name" value="Leu_Ile_Val-bd"/>
</dbReference>
<comment type="similarity">
    <text evidence="1">Belongs to the leucine-binding protein family.</text>
</comment>
<evidence type="ECO:0000256" key="4">
    <source>
        <dbReference type="ARBA" id="ARBA00022970"/>
    </source>
</evidence>
<evidence type="ECO:0000256" key="1">
    <source>
        <dbReference type="ARBA" id="ARBA00010062"/>
    </source>
</evidence>
<gene>
    <name evidence="7" type="ORF">GCM10009107_25040</name>
</gene>
<dbReference type="Gene3D" id="3.40.50.2300">
    <property type="match status" value="2"/>
</dbReference>
<dbReference type="InterPro" id="IPR028082">
    <property type="entry name" value="Peripla_BP_I"/>
</dbReference>
<protein>
    <submittedName>
        <fullName evidence="7">ABC transporter substrate-binding protein</fullName>
    </submittedName>
</protein>
<proteinExistence type="inferred from homology"/>
<evidence type="ECO:0000256" key="2">
    <source>
        <dbReference type="ARBA" id="ARBA00022448"/>
    </source>
</evidence>
<accession>A0ABP3V8J4</accession>
<reference evidence="8" key="1">
    <citation type="journal article" date="2019" name="Int. J. Syst. Evol. Microbiol.">
        <title>The Global Catalogue of Microorganisms (GCM) 10K type strain sequencing project: providing services to taxonomists for standard genome sequencing and annotation.</title>
        <authorList>
            <consortium name="The Broad Institute Genomics Platform"/>
            <consortium name="The Broad Institute Genome Sequencing Center for Infectious Disease"/>
            <person name="Wu L."/>
            <person name="Ma J."/>
        </authorList>
    </citation>
    <scope>NUCLEOTIDE SEQUENCE [LARGE SCALE GENOMIC DNA]</scope>
    <source>
        <strain evidence="8">JCM 15503</strain>
    </source>
</reference>
<evidence type="ECO:0000256" key="5">
    <source>
        <dbReference type="SAM" id="SignalP"/>
    </source>
</evidence>
<keyword evidence="3 5" id="KW-0732">Signal</keyword>
<dbReference type="InterPro" id="IPR028081">
    <property type="entry name" value="Leu-bd"/>
</dbReference>
<dbReference type="Pfam" id="PF13458">
    <property type="entry name" value="Peripla_BP_6"/>
    <property type="match status" value="1"/>
</dbReference>
<keyword evidence="2" id="KW-0813">Transport</keyword>
<feature type="domain" description="Leucine-binding protein" evidence="6">
    <location>
        <begin position="32"/>
        <end position="363"/>
    </location>
</feature>
<keyword evidence="8" id="KW-1185">Reference proteome</keyword>
<dbReference type="PANTHER" id="PTHR47235:SF1">
    <property type="entry name" value="BLR6548 PROTEIN"/>
    <property type="match status" value="1"/>
</dbReference>
<evidence type="ECO:0000313" key="7">
    <source>
        <dbReference type="EMBL" id="GAA0751850.1"/>
    </source>
</evidence>
<name>A0ABP3V8J4_9BURK</name>
<feature type="signal peptide" evidence="5">
    <location>
        <begin position="1"/>
        <end position="27"/>
    </location>
</feature>
<dbReference type="PANTHER" id="PTHR47235">
    <property type="entry name" value="BLR6548 PROTEIN"/>
    <property type="match status" value="1"/>
</dbReference>
<evidence type="ECO:0000256" key="3">
    <source>
        <dbReference type="ARBA" id="ARBA00022729"/>
    </source>
</evidence>
<feature type="chain" id="PRO_5045745696" evidence="5">
    <location>
        <begin position="28"/>
        <end position="379"/>
    </location>
</feature>
<dbReference type="EMBL" id="BAAAEW010000014">
    <property type="protein sequence ID" value="GAA0751850.1"/>
    <property type="molecule type" value="Genomic_DNA"/>
</dbReference>